<name>A0ABR7YS51_9SPHI</name>
<comment type="caution">
    <text evidence="1">The sequence shown here is derived from an EMBL/GenBank/DDBJ whole genome shotgun (WGS) entry which is preliminary data.</text>
</comment>
<keyword evidence="2" id="KW-1185">Reference proteome</keyword>
<sequence>MRYCWELIRHFFVSNSRHGTHSPFVYDLASRVIYHVSHVRPHTVKIPLDFKPKYRSLLLDILTYMDVGELGYLGQPDCAEAVLVDLRNVPSDEIIQAVREGKIVVVHEPFQTRKTKRVWQELVKSTDIVVSINLFYFGLLMYRKEQRKENFCLRYPFWK</sequence>
<gene>
    <name evidence="1" type="ORF">H8B06_15125</name>
</gene>
<dbReference type="RefSeq" id="WP_190995081.1">
    <property type="nucleotide sequence ID" value="NZ_JACOIK010000010.1"/>
</dbReference>
<protein>
    <submittedName>
        <fullName evidence="1">Uncharacterized protein</fullName>
    </submittedName>
</protein>
<dbReference type="EMBL" id="JACOIK010000010">
    <property type="protein sequence ID" value="MBD1434169.1"/>
    <property type="molecule type" value="Genomic_DNA"/>
</dbReference>
<evidence type="ECO:0000313" key="2">
    <source>
        <dbReference type="Proteomes" id="UP000602759"/>
    </source>
</evidence>
<proteinExistence type="predicted"/>
<evidence type="ECO:0000313" key="1">
    <source>
        <dbReference type="EMBL" id="MBD1434169.1"/>
    </source>
</evidence>
<accession>A0ABR7YS51</accession>
<organism evidence="1 2">
    <name type="scientific">Sphingobacterium micropteri</name>
    <dbReference type="NCBI Taxonomy" id="2763501"/>
    <lineage>
        <taxon>Bacteria</taxon>
        <taxon>Pseudomonadati</taxon>
        <taxon>Bacteroidota</taxon>
        <taxon>Sphingobacteriia</taxon>
        <taxon>Sphingobacteriales</taxon>
        <taxon>Sphingobacteriaceae</taxon>
        <taxon>Sphingobacterium</taxon>
    </lineage>
</organism>
<reference evidence="1 2" key="1">
    <citation type="submission" date="2020-08" db="EMBL/GenBank/DDBJ databases">
        <title>Sphingobacterium sp. DN00404 isolated from aquaculture water.</title>
        <authorList>
            <person name="Zhang M."/>
        </authorList>
    </citation>
    <scope>NUCLEOTIDE SEQUENCE [LARGE SCALE GENOMIC DNA]</scope>
    <source>
        <strain evidence="1 2">DN00404</strain>
    </source>
</reference>
<dbReference type="Proteomes" id="UP000602759">
    <property type="component" value="Unassembled WGS sequence"/>
</dbReference>